<dbReference type="InterPro" id="IPR058780">
    <property type="entry name" value="YhfM-like_dom"/>
</dbReference>
<dbReference type="Pfam" id="PF26353">
    <property type="entry name" value="YhfM"/>
    <property type="match status" value="1"/>
</dbReference>
<evidence type="ECO:0000313" key="2">
    <source>
        <dbReference type="EMBL" id="ERG66737.1"/>
    </source>
</evidence>
<evidence type="ECO:0000259" key="1">
    <source>
        <dbReference type="Pfam" id="PF26353"/>
    </source>
</evidence>
<dbReference type="EMBL" id="ATCL01000020">
    <property type="protein sequence ID" value="ERG66737.1"/>
    <property type="molecule type" value="Genomic_DNA"/>
</dbReference>
<dbReference type="Proteomes" id="UP000016464">
    <property type="component" value="Unassembled WGS sequence"/>
</dbReference>
<comment type="caution">
    <text evidence="2">The sequence shown here is derived from an EMBL/GenBank/DDBJ whole genome shotgun (WGS) entry which is preliminary data.</text>
</comment>
<dbReference type="STRING" id="1385984.GCA_000702565_01563"/>
<evidence type="ECO:0000313" key="3">
    <source>
        <dbReference type="Proteomes" id="UP000016464"/>
    </source>
</evidence>
<protein>
    <recommendedName>
        <fullName evidence="1">YhfM-like domain-containing protein</fullName>
    </recommendedName>
</protein>
<sequence>MIKAFMEPDHDELNNEEMIQARVTESSGIGSFNDTDFIMFNGIEKVRPFADMLRNADDALEDSIHREPDFDLELHWKGGVMAQYHLWLGQKQQPSYLMDVTHPHLIYRVSGDMTSRLIQVLGVDE</sequence>
<organism evidence="2 3">
    <name type="scientific">Exiguobacterium chiriqhucha RW-2</name>
    <dbReference type="NCBI Taxonomy" id="1345023"/>
    <lineage>
        <taxon>Bacteria</taxon>
        <taxon>Bacillati</taxon>
        <taxon>Bacillota</taxon>
        <taxon>Bacilli</taxon>
        <taxon>Bacillales</taxon>
        <taxon>Bacillales Family XII. Incertae Sedis</taxon>
        <taxon>Exiguobacterium</taxon>
    </lineage>
</organism>
<proteinExistence type="predicted"/>
<name>U1LWV4_9BACL</name>
<dbReference type="PATRIC" id="fig|1345023.5.peg.2210"/>
<gene>
    <name evidence="2" type="ORF">M467_05535</name>
</gene>
<reference evidence="2 3" key="1">
    <citation type="journal article" date="2013" name="Genome Announc.">
        <title>Draft Genome Sequence of Exiguobacterium pavilionensis Strain RW-2, with Wide Thermal, Salinity, and pH Tolerance, Isolated from Modern Freshwater Microbialites.</title>
        <authorList>
            <person name="White R.A.III."/>
            <person name="Grassa C.J."/>
            <person name="Suttle C.A."/>
        </authorList>
    </citation>
    <scope>NUCLEOTIDE SEQUENCE [LARGE SCALE GENOMIC DNA]</scope>
    <source>
        <strain evidence="2 3">RW-2</strain>
    </source>
</reference>
<accession>U1LWV4</accession>
<feature type="domain" description="YhfM-like" evidence="1">
    <location>
        <begin position="37"/>
        <end position="121"/>
    </location>
</feature>
<dbReference type="AlphaFoldDB" id="U1LWV4"/>
<keyword evidence="3" id="KW-1185">Reference proteome</keyword>